<sequence length="591" mass="64595">MLWSSSLSISDNTITLSNVEQKLKAWNPKAKCQLFAIVDMGSNGIRFSITSLAQPTTRLLLPVYRFRAGISLYGVLISNNNLFPEETIDEVVETLSRFKRTSIQFGVPDDQFMVFATQAMRSAHNANAMIAAIEQRTKNITVSILHPLVETLFGAVMGCRSSLVNVDGGALFMDMGGGSVQMTWMDTRQKDYALVSASKGSSLEFGALKVMEMLEGSSKKDVSEVLNYGMLNAYDKLCGQFSDLKAIRHAYEGGNKDAKVNIYMCGGGFRGYGSMLMHNDTACPYPVASINAYMAPGELFKDVKTMARVNEEYEGRIFGMSKRRRQQFPAIVAVVEAFINAVPNIGYVSFSNGSNRQGALMMMLPAHFRESNPLDVLAPVREYERATLDAVSRLLRDALPNQVDFSETPTIFTAGLDNVFVRDIWGRSGYDDDANAAFALNNAVQRDPDAPGLTHLGRALLALTGSARWDGHLGPRDAKLFKSLTGIVRSYSKDATLWAGYIGAVANVVATILPALPMSADEVNNAISITSDINMAEGKKRTVVLTIGMTSSGITKGINFEELVDFIEGVSRKRGRKNSNFIISANINLLS</sequence>
<evidence type="ECO:0000313" key="3">
    <source>
        <dbReference type="EMBL" id="KAH7171071.1"/>
    </source>
</evidence>
<dbReference type="InterPro" id="IPR003695">
    <property type="entry name" value="Ppx_GppA_N"/>
</dbReference>
<dbReference type="InterPro" id="IPR057512">
    <property type="entry name" value="RTG2_C"/>
</dbReference>
<organism evidence="3 4">
    <name type="scientific">Dactylonectria macrodidyma</name>
    <dbReference type="NCBI Taxonomy" id="307937"/>
    <lineage>
        <taxon>Eukaryota</taxon>
        <taxon>Fungi</taxon>
        <taxon>Dikarya</taxon>
        <taxon>Ascomycota</taxon>
        <taxon>Pezizomycotina</taxon>
        <taxon>Sordariomycetes</taxon>
        <taxon>Hypocreomycetidae</taxon>
        <taxon>Hypocreales</taxon>
        <taxon>Nectriaceae</taxon>
        <taxon>Dactylonectria</taxon>
    </lineage>
</organism>
<dbReference type="Pfam" id="PF02541">
    <property type="entry name" value="Ppx-GppA"/>
    <property type="match status" value="1"/>
</dbReference>
<dbReference type="Gene3D" id="3.30.420.40">
    <property type="match status" value="1"/>
</dbReference>
<accession>A0A9P9FR53</accession>
<dbReference type="OrthoDB" id="2014654at2759"/>
<name>A0A9P9FR53_9HYPO</name>
<reference evidence="3" key="1">
    <citation type="journal article" date="2021" name="Nat. Commun.">
        <title>Genetic determinants of endophytism in the Arabidopsis root mycobiome.</title>
        <authorList>
            <person name="Mesny F."/>
            <person name="Miyauchi S."/>
            <person name="Thiergart T."/>
            <person name="Pickel B."/>
            <person name="Atanasova L."/>
            <person name="Karlsson M."/>
            <person name="Huettel B."/>
            <person name="Barry K.W."/>
            <person name="Haridas S."/>
            <person name="Chen C."/>
            <person name="Bauer D."/>
            <person name="Andreopoulos W."/>
            <person name="Pangilinan J."/>
            <person name="LaButti K."/>
            <person name="Riley R."/>
            <person name="Lipzen A."/>
            <person name="Clum A."/>
            <person name="Drula E."/>
            <person name="Henrissat B."/>
            <person name="Kohler A."/>
            <person name="Grigoriev I.V."/>
            <person name="Martin F.M."/>
            <person name="Hacquard S."/>
        </authorList>
    </citation>
    <scope>NUCLEOTIDE SEQUENCE</scope>
    <source>
        <strain evidence="3">MPI-CAGE-AT-0147</strain>
    </source>
</reference>
<dbReference type="InterPro" id="IPR050273">
    <property type="entry name" value="GppA/Ppx_hydrolase"/>
</dbReference>
<dbReference type="Gene3D" id="3.30.420.150">
    <property type="entry name" value="Exopolyphosphatase. Domain 2"/>
    <property type="match status" value="1"/>
</dbReference>
<feature type="domain" description="RTG2 C-terminal" evidence="2">
    <location>
        <begin position="381"/>
        <end position="574"/>
    </location>
</feature>
<dbReference type="Proteomes" id="UP000738349">
    <property type="component" value="Unassembled WGS sequence"/>
</dbReference>
<feature type="domain" description="Ppx/GppA phosphatase N-terminal" evidence="1">
    <location>
        <begin position="60"/>
        <end position="367"/>
    </location>
</feature>
<evidence type="ECO:0000259" key="1">
    <source>
        <dbReference type="Pfam" id="PF02541"/>
    </source>
</evidence>
<dbReference type="GO" id="GO:0006357">
    <property type="term" value="P:regulation of transcription by RNA polymerase II"/>
    <property type="evidence" value="ECO:0007669"/>
    <property type="project" value="TreeGrafter"/>
</dbReference>
<dbReference type="FunFam" id="3.30.420.40:FF:000191">
    <property type="entry name" value="Retrograde regulation protein 2"/>
    <property type="match status" value="1"/>
</dbReference>
<dbReference type="EMBL" id="JAGMUV010000002">
    <property type="protein sequence ID" value="KAH7171071.1"/>
    <property type="molecule type" value="Genomic_DNA"/>
</dbReference>
<dbReference type="PANTHER" id="PTHR30005:SF0">
    <property type="entry name" value="RETROGRADE REGULATION PROTEIN 2"/>
    <property type="match status" value="1"/>
</dbReference>
<protein>
    <submittedName>
        <fullName evidence="3">Ppx/GppA phosphatase family-domain-containing protein</fullName>
    </submittedName>
</protein>
<proteinExistence type="predicted"/>
<keyword evidence="4" id="KW-1185">Reference proteome</keyword>
<dbReference type="PANTHER" id="PTHR30005">
    <property type="entry name" value="EXOPOLYPHOSPHATASE"/>
    <property type="match status" value="1"/>
</dbReference>
<dbReference type="SUPFAM" id="SSF53067">
    <property type="entry name" value="Actin-like ATPase domain"/>
    <property type="match status" value="2"/>
</dbReference>
<dbReference type="AlphaFoldDB" id="A0A9P9FR53"/>
<dbReference type="InterPro" id="IPR043129">
    <property type="entry name" value="ATPase_NBD"/>
</dbReference>
<gene>
    <name evidence="3" type="ORF">EDB81DRAFT_189227</name>
</gene>
<evidence type="ECO:0000313" key="4">
    <source>
        <dbReference type="Proteomes" id="UP000738349"/>
    </source>
</evidence>
<dbReference type="Pfam" id="PF23566">
    <property type="entry name" value="RTG2_C"/>
    <property type="match status" value="1"/>
</dbReference>
<evidence type="ECO:0000259" key="2">
    <source>
        <dbReference type="Pfam" id="PF23566"/>
    </source>
</evidence>
<comment type="caution">
    <text evidence="3">The sequence shown here is derived from an EMBL/GenBank/DDBJ whole genome shotgun (WGS) entry which is preliminary data.</text>
</comment>